<accession>A0A843VXL8</accession>
<feature type="signal peptide" evidence="6">
    <location>
        <begin position="1"/>
        <end position="25"/>
    </location>
</feature>
<keyword evidence="4" id="KW-0677">Repeat</keyword>
<dbReference type="InterPro" id="IPR001611">
    <property type="entry name" value="Leu-rich_rpt"/>
</dbReference>
<evidence type="ECO:0000256" key="1">
    <source>
        <dbReference type="ARBA" id="ARBA00004370"/>
    </source>
</evidence>
<evidence type="ECO:0000313" key="8">
    <source>
        <dbReference type="EMBL" id="MQM01609.1"/>
    </source>
</evidence>
<dbReference type="Pfam" id="PF00560">
    <property type="entry name" value="LRR_1"/>
    <property type="match status" value="4"/>
</dbReference>
<dbReference type="InterPro" id="IPR053213">
    <property type="entry name" value="RLP29"/>
</dbReference>
<evidence type="ECO:0000256" key="5">
    <source>
        <dbReference type="ARBA" id="ARBA00023136"/>
    </source>
</evidence>
<organism evidence="8 9">
    <name type="scientific">Colocasia esculenta</name>
    <name type="common">Wild taro</name>
    <name type="synonym">Arum esculentum</name>
    <dbReference type="NCBI Taxonomy" id="4460"/>
    <lineage>
        <taxon>Eukaryota</taxon>
        <taxon>Viridiplantae</taxon>
        <taxon>Streptophyta</taxon>
        <taxon>Embryophyta</taxon>
        <taxon>Tracheophyta</taxon>
        <taxon>Spermatophyta</taxon>
        <taxon>Magnoliopsida</taxon>
        <taxon>Liliopsida</taxon>
        <taxon>Araceae</taxon>
        <taxon>Aroideae</taxon>
        <taxon>Colocasieae</taxon>
        <taxon>Colocasia</taxon>
    </lineage>
</organism>
<dbReference type="PANTHER" id="PTHR48009">
    <property type="entry name" value="LEUCINE-RICH REPEAT (LRR) FAMILY PROTEIN"/>
    <property type="match status" value="1"/>
</dbReference>
<dbReference type="GO" id="GO:0016020">
    <property type="term" value="C:membrane"/>
    <property type="evidence" value="ECO:0007669"/>
    <property type="project" value="UniProtKB-SubCell"/>
</dbReference>
<protein>
    <recommendedName>
        <fullName evidence="7">Leucine-rich repeat-containing N-terminal plant-type domain-containing protein</fullName>
    </recommendedName>
</protein>
<evidence type="ECO:0000256" key="6">
    <source>
        <dbReference type="SAM" id="SignalP"/>
    </source>
</evidence>
<keyword evidence="9" id="KW-1185">Reference proteome</keyword>
<dbReference type="OrthoDB" id="2105857at2759"/>
<dbReference type="InterPro" id="IPR013210">
    <property type="entry name" value="LRR_N_plant-typ"/>
</dbReference>
<comment type="caution">
    <text evidence="8">The sequence shown here is derived from an EMBL/GenBank/DDBJ whole genome shotgun (WGS) entry which is preliminary data.</text>
</comment>
<dbReference type="FunFam" id="3.80.10.10:FF:000400">
    <property type="entry name" value="Nuclear pore complex protein NUP107"/>
    <property type="match status" value="1"/>
</dbReference>
<dbReference type="SUPFAM" id="SSF52058">
    <property type="entry name" value="L domain-like"/>
    <property type="match status" value="1"/>
</dbReference>
<dbReference type="EMBL" id="NMUH01002708">
    <property type="protein sequence ID" value="MQM01609.1"/>
    <property type="molecule type" value="Genomic_DNA"/>
</dbReference>
<feature type="domain" description="Leucine-rich repeat-containing N-terminal plant-type" evidence="7">
    <location>
        <begin position="33"/>
        <end position="70"/>
    </location>
</feature>
<keyword evidence="3 6" id="KW-0732">Signal</keyword>
<gene>
    <name evidence="8" type="ORF">Taro_034368</name>
</gene>
<comment type="subcellular location">
    <subcellularLocation>
        <location evidence="1">Membrane</location>
    </subcellularLocation>
</comment>
<dbReference type="AlphaFoldDB" id="A0A843VXL8"/>
<evidence type="ECO:0000259" key="7">
    <source>
        <dbReference type="Pfam" id="PF08263"/>
    </source>
</evidence>
<dbReference type="Proteomes" id="UP000652761">
    <property type="component" value="Unassembled WGS sequence"/>
</dbReference>
<dbReference type="PANTHER" id="PTHR48009:SF16">
    <property type="entry name" value="LEUCINE-RICH REPEAT-CONTAINING N-TERMINAL PLANT-TYPE DOMAIN-CONTAINING PROTEIN"/>
    <property type="match status" value="1"/>
</dbReference>
<evidence type="ECO:0000256" key="2">
    <source>
        <dbReference type="ARBA" id="ARBA00022614"/>
    </source>
</evidence>
<keyword evidence="2" id="KW-0433">Leucine-rich repeat</keyword>
<sequence>MASSVGLMFWFVFFFSMLHLRIHSASPSLSDVQLEALVALRDSISEDPLGALANWSNVTHHCSWYGITCDSSNTTVQSISLFELQLRGTISPFIGNISTLQILDLTSNSFFGPLPAQIGLCAELTGLSVSSNLLSGPIPPQLGNLKMVQILRLESNFFNGSIPGSICNCTSLSALSLHTNNLTGQLPWDIGNLVTLGTFLAYQNQLVGPIPTSFWRMPPYPLIRCIQTIGMTNLESPPPVLYIADLLRIAL</sequence>
<evidence type="ECO:0000313" key="9">
    <source>
        <dbReference type="Proteomes" id="UP000652761"/>
    </source>
</evidence>
<dbReference type="Gene3D" id="3.80.10.10">
    <property type="entry name" value="Ribonuclease Inhibitor"/>
    <property type="match status" value="2"/>
</dbReference>
<name>A0A843VXL8_COLES</name>
<dbReference type="Pfam" id="PF08263">
    <property type="entry name" value="LRRNT_2"/>
    <property type="match status" value="1"/>
</dbReference>
<keyword evidence="5" id="KW-0472">Membrane</keyword>
<evidence type="ECO:0000256" key="3">
    <source>
        <dbReference type="ARBA" id="ARBA00022729"/>
    </source>
</evidence>
<feature type="chain" id="PRO_5032444955" description="Leucine-rich repeat-containing N-terminal plant-type domain-containing protein" evidence="6">
    <location>
        <begin position="26"/>
        <end position="251"/>
    </location>
</feature>
<proteinExistence type="predicted"/>
<reference evidence="8" key="1">
    <citation type="submission" date="2017-07" db="EMBL/GenBank/DDBJ databases">
        <title>Taro Niue Genome Assembly and Annotation.</title>
        <authorList>
            <person name="Atibalentja N."/>
            <person name="Keating K."/>
            <person name="Fields C.J."/>
        </authorList>
    </citation>
    <scope>NUCLEOTIDE SEQUENCE</scope>
    <source>
        <strain evidence="8">Niue_2</strain>
        <tissue evidence="8">Leaf</tissue>
    </source>
</reference>
<dbReference type="InterPro" id="IPR032675">
    <property type="entry name" value="LRR_dom_sf"/>
</dbReference>
<evidence type="ECO:0000256" key="4">
    <source>
        <dbReference type="ARBA" id="ARBA00022737"/>
    </source>
</evidence>